<evidence type="ECO:0000313" key="1">
    <source>
        <dbReference type="EMBL" id="KAK3249662.1"/>
    </source>
</evidence>
<evidence type="ECO:0000313" key="2">
    <source>
        <dbReference type="Proteomes" id="UP001190700"/>
    </source>
</evidence>
<sequence length="149" mass="17136">MNPPKQIDIMDKLTNLAASRMFVNADRASSKSVQEVDALLMRACKEYFGIDLPRVDPEELRKLVTETLPRIRTRQIILQAREQYTGILKIVTRFLPPLHVKTDEPSSFDLHDGIFLKNPNVLKGVYYTLNLDWSKDVCDILSDTVYVKL</sequence>
<dbReference type="Proteomes" id="UP001190700">
    <property type="component" value="Unassembled WGS sequence"/>
</dbReference>
<gene>
    <name evidence="1" type="ORF">CYMTET_40942</name>
</gene>
<comment type="caution">
    <text evidence="1">The sequence shown here is derived from an EMBL/GenBank/DDBJ whole genome shotgun (WGS) entry which is preliminary data.</text>
</comment>
<dbReference type="EMBL" id="LGRX02027229">
    <property type="protein sequence ID" value="KAK3249662.1"/>
    <property type="molecule type" value="Genomic_DNA"/>
</dbReference>
<reference evidence="1 2" key="1">
    <citation type="journal article" date="2015" name="Genome Biol. Evol.">
        <title>Comparative Genomics of a Bacterivorous Green Alga Reveals Evolutionary Causalities and Consequences of Phago-Mixotrophic Mode of Nutrition.</title>
        <authorList>
            <person name="Burns J.A."/>
            <person name="Paasch A."/>
            <person name="Narechania A."/>
            <person name="Kim E."/>
        </authorList>
    </citation>
    <scope>NUCLEOTIDE SEQUENCE [LARGE SCALE GENOMIC DNA]</scope>
    <source>
        <strain evidence="1 2">PLY_AMNH</strain>
    </source>
</reference>
<organism evidence="1 2">
    <name type="scientific">Cymbomonas tetramitiformis</name>
    <dbReference type="NCBI Taxonomy" id="36881"/>
    <lineage>
        <taxon>Eukaryota</taxon>
        <taxon>Viridiplantae</taxon>
        <taxon>Chlorophyta</taxon>
        <taxon>Pyramimonadophyceae</taxon>
        <taxon>Pyramimonadales</taxon>
        <taxon>Pyramimonadaceae</taxon>
        <taxon>Cymbomonas</taxon>
    </lineage>
</organism>
<keyword evidence="2" id="KW-1185">Reference proteome</keyword>
<proteinExistence type="predicted"/>
<dbReference type="AlphaFoldDB" id="A0AAE0C775"/>
<accession>A0AAE0C775</accession>
<protein>
    <submittedName>
        <fullName evidence="1">Uncharacterized protein</fullName>
    </submittedName>
</protein>
<name>A0AAE0C775_9CHLO</name>